<dbReference type="CDD" id="cd17242">
    <property type="entry name" value="MobM_relaxase"/>
    <property type="match status" value="1"/>
</dbReference>
<proteinExistence type="predicted"/>
<dbReference type="GO" id="GO:0006310">
    <property type="term" value="P:DNA recombination"/>
    <property type="evidence" value="ECO:0007669"/>
    <property type="project" value="InterPro"/>
</dbReference>
<geneLocation type="plasmid" evidence="1">
    <name>unnamed</name>
</geneLocation>
<comment type="caution">
    <text evidence="1">The sequence shown here is derived from an EMBL/GenBank/DDBJ whole genome shotgun (WGS) entry which is preliminary data.</text>
</comment>
<keyword evidence="1" id="KW-0614">Plasmid</keyword>
<dbReference type="GO" id="GO:0003677">
    <property type="term" value="F:DNA binding"/>
    <property type="evidence" value="ECO:0007669"/>
    <property type="project" value="InterPro"/>
</dbReference>
<reference evidence="1" key="1">
    <citation type="journal article" date="2013" name="Antimicrob. Agents Chemother.">
        <title>Characterization of TEM-1 beta-lactamase producing Kingella kingae clinical isolates.</title>
        <authorList>
            <person name="Banerjee A."/>
            <person name="Kaplan J.B."/>
            <person name="Soherwardy A."/>
            <person name="Nudell Y."/>
            <person name="Mackenzie G.A."/>
            <person name="Johnson S."/>
            <person name="Balashova N.V."/>
        </authorList>
    </citation>
    <scope>NUCLEOTIDE SEQUENCE</scope>
    <source>
        <strain evidence="1">KKC2005004457</strain>
        <plasmid evidence="1">unnamed</plasmid>
    </source>
</reference>
<dbReference type="AlphaFoldDB" id="T0L4E9"/>
<dbReference type="InterPro" id="IPR001668">
    <property type="entry name" value="Mob_Pre"/>
</dbReference>
<gene>
    <name evidence="1" type="ORF">C297_p00230</name>
</gene>
<sequence length="58" mass="6703">MGETRTKHYFKTCKDYFSERFGEANVVSAKVHMDESAPHMHLHFIPVNHQGRLSARTA</sequence>
<dbReference type="Pfam" id="PF01076">
    <property type="entry name" value="Mob_Pre"/>
    <property type="match status" value="1"/>
</dbReference>
<evidence type="ECO:0000313" key="1">
    <source>
        <dbReference type="EMBL" id="EQB59613.1"/>
    </source>
</evidence>
<name>T0L4E9_KINKI</name>
<dbReference type="Gene3D" id="3.30.930.30">
    <property type="match status" value="1"/>
</dbReference>
<organism evidence="1">
    <name type="scientific">Kingella kingae KKC2005004457</name>
    <dbReference type="NCBI Taxonomy" id="1229911"/>
    <lineage>
        <taxon>Bacteria</taxon>
        <taxon>Pseudomonadati</taxon>
        <taxon>Pseudomonadota</taxon>
        <taxon>Betaproteobacteria</taxon>
        <taxon>Neisseriales</taxon>
        <taxon>Neisseriaceae</taxon>
        <taxon>Kingella</taxon>
    </lineage>
</organism>
<dbReference type="EMBL" id="AMPT01000013">
    <property type="protein sequence ID" value="EQB59613.1"/>
    <property type="molecule type" value="Genomic_DNA"/>
</dbReference>
<protein>
    <submittedName>
        <fullName evidence="1">Recombination protein</fullName>
    </submittedName>
</protein>
<accession>T0L4E9</accession>